<comment type="caution">
    <text evidence="2">The sequence shown here is derived from an EMBL/GenBank/DDBJ whole genome shotgun (WGS) entry which is preliminary data.</text>
</comment>
<dbReference type="RefSeq" id="WP_020221016.1">
    <property type="nucleotide sequence ID" value="NZ_BANO01000025.1"/>
</dbReference>
<feature type="transmembrane region" description="Helical" evidence="1">
    <location>
        <begin position="33"/>
        <end position="54"/>
    </location>
</feature>
<evidence type="ECO:0000313" key="2">
    <source>
        <dbReference type="EMBL" id="GAD51546.1"/>
    </source>
</evidence>
<dbReference type="PROSITE" id="PS51257">
    <property type="entry name" value="PROKAR_LIPOPROTEIN"/>
    <property type="match status" value="1"/>
</dbReference>
<reference evidence="2 3" key="1">
    <citation type="submission" date="2013-09" db="EMBL/GenBank/DDBJ databases">
        <title>Whole genome sequencing of Halarchaeum acidiphilum strain MH1-52-1.</title>
        <authorList>
            <person name="Shimane Y."/>
            <person name="Minegishi H."/>
            <person name="Nishi S."/>
            <person name="Echigo A."/>
            <person name="Shuto A."/>
            <person name="Konishi M."/>
            <person name="Ito T."/>
            <person name="Ohkuma M."/>
            <person name="Ohta Y."/>
            <person name="Nagano Y."/>
            <person name="Tsubouchi T."/>
            <person name="Mori K."/>
            <person name="Usui K."/>
            <person name="Kamekura M."/>
            <person name="Usami R."/>
            <person name="Takaki Y."/>
            <person name="Hatada Y."/>
        </authorList>
    </citation>
    <scope>NUCLEOTIDE SEQUENCE [LARGE SCALE GENOMIC DNA]</scope>
    <source>
        <strain evidence="2 3">JCM 16109</strain>
    </source>
</reference>
<sequence length="63" mass="6542">MGESVRLLVAFVAAFAALFACYAVLMVAGSPGLAGNVLGVGGSVVIVAFCYLGFRRVTRPFEE</sequence>
<organism evidence="2 3">
    <name type="scientific">Halarchaeum acidiphilum MH1-52-1</name>
    <dbReference type="NCBI Taxonomy" id="1261545"/>
    <lineage>
        <taxon>Archaea</taxon>
        <taxon>Methanobacteriati</taxon>
        <taxon>Methanobacteriota</taxon>
        <taxon>Stenosarchaea group</taxon>
        <taxon>Halobacteria</taxon>
        <taxon>Halobacteriales</taxon>
        <taxon>Halobacteriaceae</taxon>
    </lineage>
</organism>
<dbReference type="Proteomes" id="UP000016986">
    <property type="component" value="Unassembled WGS sequence"/>
</dbReference>
<keyword evidence="1" id="KW-1133">Transmembrane helix</keyword>
<keyword evidence="3" id="KW-1185">Reference proteome</keyword>
<evidence type="ECO:0000256" key="1">
    <source>
        <dbReference type="SAM" id="Phobius"/>
    </source>
</evidence>
<accession>U2YD23</accession>
<gene>
    <name evidence="2" type="ORF">MBEHAL_0306</name>
</gene>
<keyword evidence="1" id="KW-0812">Transmembrane</keyword>
<evidence type="ECO:0000313" key="3">
    <source>
        <dbReference type="Proteomes" id="UP000016986"/>
    </source>
</evidence>
<keyword evidence="1" id="KW-0472">Membrane</keyword>
<name>U2YD23_9EURY</name>
<dbReference type="AlphaFoldDB" id="U2YD23"/>
<dbReference type="EMBL" id="BATA01000004">
    <property type="protein sequence ID" value="GAD51546.1"/>
    <property type="molecule type" value="Genomic_DNA"/>
</dbReference>
<protein>
    <submittedName>
        <fullName evidence="2">Uncharacterized protein</fullName>
    </submittedName>
</protein>
<proteinExistence type="predicted"/>